<dbReference type="STRING" id="1882483.A0A317XNX2"/>
<dbReference type="OrthoDB" id="3981028at2759"/>
<feature type="compositionally biased region" description="Polar residues" evidence="1">
    <location>
        <begin position="10"/>
        <end position="36"/>
    </location>
</feature>
<feature type="region of interest" description="Disordered" evidence="1">
    <location>
        <begin position="336"/>
        <end position="566"/>
    </location>
</feature>
<feature type="region of interest" description="Disordered" evidence="1">
    <location>
        <begin position="1"/>
        <end position="64"/>
    </location>
</feature>
<feature type="compositionally biased region" description="Basic and acidic residues" evidence="1">
    <location>
        <begin position="515"/>
        <end position="531"/>
    </location>
</feature>
<feature type="compositionally biased region" description="Basic and acidic residues" evidence="1">
    <location>
        <begin position="336"/>
        <end position="346"/>
    </location>
</feature>
<evidence type="ECO:0000256" key="1">
    <source>
        <dbReference type="SAM" id="MobiDB-lite"/>
    </source>
</evidence>
<feature type="compositionally biased region" description="Low complexity" evidence="1">
    <location>
        <begin position="396"/>
        <end position="408"/>
    </location>
</feature>
<feature type="compositionally biased region" description="Polar residues" evidence="1">
    <location>
        <begin position="46"/>
        <end position="60"/>
    </location>
</feature>
<dbReference type="InParanoid" id="A0A317XNX2"/>
<evidence type="ECO:0000313" key="3">
    <source>
        <dbReference type="Proteomes" id="UP000246740"/>
    </source>
</evidence>
<feature type="compositionally biased region" description="Polar residues" evidence="1">
    <location>
        <begin position="440"/>
        <end position="460"/>
    </location>
</feature>
<feature type="compositionally biased region" description="Basic residues" evidence="1">
    <location>
        <begin position="483"/>
        <end position="494"/>
    </location>
</feature>
<dbReference type="Proteomes" id="UP000246740">
    <property type="component" value="Unassembled WGS sequence"/>
</dbReference>
<dbReference type="EMBL" id="KZ819194">
    <property type="protein sequence ID" value="PWY99577.1"/>
    <property type="molecule type" value="Genomic_DNA"/>
</dbReference>
<evidence type="ECO:0000313" key="2">
    <source>
        <dbReference type="EMBL" id="PWY99577.1"/>
    </source>
</evidence>
<gene>
    <name evidence="2" type="ORF">BCV70DRAFT_109797</name>
</gene>
<feature type="compositionally biased region" description="Basic and acidic residues" evidence="1">
    <location>
        <begin position="358"/>
        <end position="367"/>
    </location>
</feature>
<proteinExistence type="predicted"/>
<keyword evidence="3" id="KW-1185">Reference proteome</keyword>
<name>A0A317XNX2_9BASI</name>
<sequence>MPVPVIPASASASETLGHSAPNHENFSMSQSGSIAASASDLKRPSSAASSVEDSQTLSRTKNAKTHYGRAARAFLQKDHRTALVQSQRAVDVLASSSHLGESLTSSAILSDRGLDVAKLVEKVAILRLTALTHVYTDDRLKQNMLEQLSQTHEEGADKVVLLLSKQPQSLISHLWFQCLRLCSQTSAESDAPSLDPTPETIHLAVELPASVVSSAVLAALRLDQLDPSIRIGTQSARLISEWYLASFSSVFASHRPTEKARAAYEKIVGLYSLHVLATRLNDWEYAREFVGYSSLPESDKFSLLEQISEAQAHVIAKPEREQEAIAAAQRAYEEEKVKRAAEDKQSKASGSINSSNGRPRDLGRGDSHISGAALGRSQGGSLSAGASRRKNDETLSASSSGSDSGSPGQTPAAGMESDTASGGRRRSQSPAYFAPRSGGAISSNSTSPALSPGSSRGTTSLRDDVTDASSPPSSGPDDPSRSERRRRSPRRTSRSSHSDHDGNESSTSAASSRSRTRDRVIDGSISSKDDASYAATRTRLSQYLNKDHGPSASRSAARGSERGEAEAAVGARSASLLSSLRSWFDLRNHRSRNYLMSAIVMMLVFYRVTKRSPTSASRRKPSQPSNTAAATTSFGQRSAAAQSARNKLIARNQGSEGLLGLGWILLVWRKVMDTVKMGTQVSYL</sequence>
<feature type="region of interest" description="Disordered" evidence="1">
    <location>
        <begin position="613"/>
        <end position="636"/>
    </location>
</feature>
<dbReference type="AlphaFoldDB" id="A0A317XNX2"/>
<protein>
    <submittedName>
        <fullName evidence="2">Uncharacterized protein</fullName>
    </submittedName>
</protein>
<accession>A0A317XNX2</accession>
<reference evidence="2 3" key="1">
    <citation type="journal article" date="2018" name="Mol. Biol. Evol.">
        <title>Broad Genomic Sampling Reveals a Smut Pathogenic Ancestry of the Fungal Clade Ustilaginomycotina.</title>
        <authorList>
            <person name="Kijpornyongpan T."/>
            <person name="Mondo S.J."/>
            <person name="Barry K."/>
            <person name="Sandor L."/>
            <person name="Lee J."/>
            <person name="Lipzen A."/>
            <person name="Pangilinan J."/>
            <person name="LaButti K."/>
            <person name="Hainaut M."/>
            <person name="Henrissat B."/>
            <person name="Grigoriev I.V."/>
            <person name="Spatafora J.W."/>
            <person name="Aime M.C."/>
        </authorList>
    </citation>
    <scope>NUCLEOTIDE SEQUENCE [LARGE SCALE GENOMIC DNA]</scope>
    <source>
        <strain evidence="2 3">MCA 3645</strain>
    </source>
</reference>
<feature type="compositionally biased region" description="Polar residues" evidence="1">
    <location>
        <begin position="347"/>
        <end position="357"/>
    </location>
</feature>
<organism evidence="2 3">
    <name type="scientific">Testicularia cyperi</name>
    <dbReference type="NCBI Taxonomy" id="1882483"/>
    <lineage>
        <taxon>Eukaryota</taxon>
        <taxon>Fungi</taxon>
        <taxon>Dikarya</taxon>
        <taxon>Basidiomycota</taxon>
        <taxon>Ustilaginomycotina</taxon>
        <taxon>Ustilaginomycetes</taxon>
        <taxon>Ustilaginales</taxon>
        <taxon>Anthracoideaceae</taxon>
        <taxon>Testicularia</taxon>
    </lineage>
</organism>